<comment type="caution">
    <text evidence="4">The sequence shown here is derived from an EMBL/GenBank/DDBJ whole genome shotgun (WGS) entry which is preliminary data.</text>
</comment>
<keyword evidence="2" id="KW-0119">Carbohydrate metabolism</keyword>
<gene>
    <name evidence="3" type="ORF">Q2T41_12175</name>
    <name evidence="4" type="ORF">Q2T41_19765</name>
</gene>
<dbReference type="SUPFAM" id="SSF53743">
    <property type="entry name" value="FucI/AraA N-terminal and middle domains"/>
    <property type="match status" value="1"/>
</dbReference>
<sequence>MNSKSSMLSIGIIIGNRDFFPDSLVEKARVEIIEVFSKLNLKPILLDSTDTKLGGVETFKQAQKCTELFKKHANEIVGVLVLLPIFTDEKGVADTLKLSNLNVPVLIQAYPDELTKMNVVNTKRTSGRWRYYGQWFFNAIFGKCTAKTGY</sequence>
<name>A0ABT8RVC9_9FLAO</name>
<evidence type="ECO:0000256" key="1">
    <source>
        <dbReference type="ARBA" id="ARBA00023235"/>
    </source>
</evidence>
<reference evidence="4" key="2">
    <citation type="submission" date="2023-06" db="EMBL/GenBank/DDBJ databases">
        <authorList>
            <person name="Lucena T."/>
            <person name="Sun Q."/>
        </authorList>
    </citation>
    <scope>NUCLEOTIDE SEQUENCE</scope>
    <source>
        <strain evidence="4">CECT 8869</strain>
    </source>
</reference>
<proteinExistence type="predicted"/>
<dbReference type="InterPro" id="IPR009015">
    <property type="entry name" value="Fucose_isomerase_N/cen_sf"/>
</dbReference>
<evidence type="ECO:0000313" key="5">
    <source>
        <dbReference type="Proteomes" id="UP001168579"/>
    </source>
</evidence>
<keyword evidence="1" id="KW-0413">Isomerase</keyword>
<protein>
    <recommendedName>
        <fullName evidence="6">Fucose isomerase</fullName>
    </recommendedName>
</protein>
<accession>A0ABT8RVC9</accession>
<evidence type="ECO:0000313" key="3">
    <source>
        <dbReference type="EMBL" id="MDO1513414.1"/>
    </source>
</evidence>
<evidence type="ECO:0000256" key="2">
    <source>
        <dbReference type="ARBA" id="ARBA00023277"/>
    </source>
</evidence>
<dbReference type="EMBL" id="JAUKUC010000001">
    <property type="protein sequence ID" value="MDO1513414.1"/>
    <property type="molecule type" value="Genomic_DNA"/>
</dbReference>
<evidence type="ECO:0000313" key="4">
    <source>
        <dbReference type="EMBL" id="MDO1514864.1"/>
    </source>
</evidence>
<evidence type="ECO:0008006" key="6">
    <source>
        <dbReference type="Google" id="ProtNLM"/>
    </source>
</evidence>
<dbReference type="RefSeq" id="WP_304436320.1">
    <property type="nucleotide sequence ID" value="NZ_JAUKUC010000001.1"/>
</dbReference>
<reference evidence="4" key="1">
    <citation type="journal article" date="2014" name="Int. J. Syst. Evol. Microbiol.">
        <title>Complete genome of a new Firmicutes species belonging to the dominant human colonic microbiota ('Ruminococcus bicirculans') reveals two chromosomes and a selective capacity to utilize plant glucans.</title>
        <authorList>
            <consortium name="NISC Comparative Sequencing Program"/>
            <person name="Wegmann U."/>
            <person name="Louis P."/>
            <person name="Goesmann A."/>
            <person name="Henrissat B."/>
            <person name="Duncan S.H."/>
            <person name="Flint H.J."/>
        </authorList>
    </citation>
    <scope>NUCLEOTIDE SEQUENCE</scope>
    <source>
        <strain evidence="4">CECT 8869</strain>
    </source>
</reference>
<dbReference type="EMBL" id="JAUKUC010000006">
    <property type="protein sequence ID" value="MDO1514864.1"/>
    <property type="molecule type" value="Genomic_DNA"/>
</dbReference>
<dbReference type="Proteomes" id="UP001168579">
    <property type="component" value="Unassembled WGS sequence"/>
</dbReference>
<keyword evidence="5" id="KW-1185">Reference proteome</keyword>
<organism evidence="4 5">
    <name type="scientific">Maribacter confluentis</name>
    <dbReference type="NCBI Taxonomy" id="1656093"/>
    <lineage>
        <taxon>Bacteria</taxon>
        <taxon>Pseudomonadati</taxon>
        <taxon>Bacteroidota</taxon>
        <taxon>Flavobacteriia</taxon>
        <taxon>Flavobacteriales</taxon>
        <taxon>Flavobacteriaceae</taxon>
        <taxon>Maribacter</taxon>
    </lineage>
</organism>